<dbReference type="Gene3D" id="2.130.10.10">
    <property type="entry name" value="YVTN repeat-like/Quinoprotein amine dehydrogenase"/>
    <property type="match status" value="1"/>
</dbReference>
<dbReference type="SUPFAM" id="SSF55486">
    <property type="entry name" value="Metalloproteases ('zincins'), catalytic domain"/>
    <property type="match status" value="1"/>
</dbReference>
<dbReference type="PROSITE" id="PS01180">
    <property type="entry name" value="CUB"/>
    <property type="match status" value="1"/>
</dbReference>
<organism evidence="15 16">
    <name type="scientific">Steinernema hermaphroditum</name>
    <dbReference type="NCBI Taxonomy" id="289476"/>
    <lineage>
        <taxon>Eukaryota</taxon>
        <taxon>Metazoa</taxon>
        <taxon>Ecdysozoa</taxon>
        <taxon>Nematoda</taxon>
        <taxon>Chromadorea</taxon>
        <taxon>Rhabditida</taxon>
        <taxon>Tylenchina</taxon>
        <taxon>Panagrolaimomorpha</taxon>
        <taxon>Strongyloidoidea</taxon>
        <taxon>Steinernematidae</taxon>
        <taxon>Steinernema</taxon>
    </lineage>
</organism>
<dbReference type="SMART" id="SM00320">
    <property type="entry name" value="WD40"/>
    <property type="match status" value="6"/>
</dbReference>
<keyword evidence="4 12" id="KW-0645">Protease</keyword>
<keyword evidence="6" id="KW-0677">Repeat</keyword>
<evidence type="ECO:0000313" key="15">
    <source>
        <dbReference type="EMBL" id="KAK0396885.1"/>
    </source>
</evidence>
<dbReference type="GO" id="GO:0006508">
    <property type="term" value="P:proteolysis"/>
    <property type="evidence" value="ECO:0007669"/>
    <property type="project" value="UniProtKB-KW"/>
</dbReference>
<evidence type="ECO:0000256" key="1">
    <source>
        <dbReference type="ARBA" id="ARBA00008259"/>
    </source>
</evidence>
<dbReference type="CDD" id="cd00041">
    <property type="entry name" value="CUB"/>
    <property type="match status" value="1"/>
</dbReference>
<evidence type="ECO:0000259" key="14">
    <source>
        <dbReference type="PROSITE" id="PS51864"/>
    </source>
</evidence>
<dbReference type="Gene3D" id="2.60.120.290">
    <property type="entry name" value="Spermadhesin, CUB domain"/>
    <property type="match status" value="1"/>
</dbReference>
<name>A0AA39H0D1_9BILA</name>
<dbReference type="FunFam" id="3.40.390.10:FF:000083">
    <property type="entry name" value="Zinc metalloproteinase"/>
    <property type="match status" value="1"/>
</dbReference>
<protein>
    <recommendedName>
        <fullName evidence="17">Metalloendopeptidase</fullName>
    </recommendedName>
</protein>
<feature type="domain" description="Peptidase M12A" evidence="14">
    <location>
        <begin position="580"/>
        <end position="779"/>
    </location>
</feature>
<dbReference type="EMBL" id="JAUCMV010000005">
    <property type="protein sequence ID" value="KAK0396885.1"/>
    <property type="molecule type" value="Genomic_DNA"/>
</dbReference>
<dbReference type="CDD" id="cd04280">
    <property type="entry name" value="ZnMc_astacin_like"/>
    <property type="match status" value="1"/>
</dbReference>
<comment type="caution">
    <text evidence="15">The sequence shown here is derived from an EMBL/GenBank/DDBJ whole genome shotgun (WGS) entry which is preliminary data.</text>
</comment>
<keyword evidence="8 12" id="KW-0862">Zinc</keyword>
<dbReference type="Proteomes" id="UP001175271">
    <property type="component" value="Unassembled WGS sequence"/>
</dbReference>
<evidence type="ECO:0000256" key="5">
    <source>
        <dbReference type="ARBA" id="ARBA00022723"/>
    </source>
</evidence>
<dbReference type="InterPro" id="IPR000859">
    <property type="entry name" value="CUB_dom"/>
</dbReference>
<dbReference type="InterPro" id="IPR000009">
    <property type="entry name" value="PP2A_PR55"/>
</dbReference>
<dbReference type="InterPro" id="IPR006026">
    <property type="entry name" value="Peptidase_Metallo"/>
</dbReference>
<evidence type="ECO:0000256" key="12">
    <source>
        <dbReference type="PROSITE-ProRule" id="PRU01211"/>
    </source>
</evidence>
<dbReference type="InterPro" id="IPR000742">
    <property type="entry name" value="EGF"/>
</dbReference>
<dbReference type="PROSITE" id="PS51864">
    <property type="entry name" value="ASTACIN"/>
    <property type="match status" value="1"/>
</dbReference>
<dbReference type="GO" id="GO:0008270">
    <property type="term" value="F:zinc ion binding"/>
    <property type="evidence" value="ECO:0007669"/>
    <property type="project" value="UniProtKB-UniRule"/>
</dbReference>
<keyword evidence="5 12" id="KW-0479">Metal-binding</keyword>
<evidence type="ECO:0000259" key="13">
    <source>
        <dbReference type="PROSITE" id="PS01180"/>
    </source>
</evidence>
<dbReference type="InterPro" id="IPR015943">
    <property type="entry name" value="WD40/YVTN_repeat-like_dom_sf"/>
</dbReference>
<feature type="binding site" evidence="12">
    <location>
        <position position="678"/>
    </location>
    <ligand>
        <name>Zn(2+)</name>
        <dbReference type="ChEBI" id="CHEBI:29105"/>
        <note>catalytic</note>
    </ligand>
</feature>
<comment type="cofactor">
    <cofactor evidence="12">
        <name>Zn(2+)</name>
        <dbReference type="ChEBI" id="CHEBI:29105"/>
    </cofactor>
    <text evidence="12">Binds 1 zinc ion per subunit.</text>
</comment>
<dbReference type="InterPro" id="IPR001680">
    <property type="entry name" value="WD40_rpt"/>
</dbReference>
<evidence type="ECO:0000256" key="9">
    <source>
        <dbReference type="ARBA" id="ARBA00023049"/>
    </source>
</evidence>
<evidence type="ECO:0008006" key="17">
    <source>
        <dbReference type="Google" id="ProtNLM"/>
    </source>
</evidence>
<dbReference type="SMART" id="SM00235">
    <property type="entry name" value="ZnMc"/>
    <property type="match status" value="1"/>
</dbReference>
<keyword evidence="10" id="KW-1015">Disulfide bond</keyword>
<evidence type="ECO:0000256" key="2">
    <source>
        <dbReference type="ARBA" id="ARBA00022536"/>
    </source>
</evidence>
<dbReference type="Pfam" id="PF00400">
    <property type="entry name" value="WD40"/>
    <property type="match status" value="1"/>
</dbReference>
<dbReference type="GO" id="GO:0000159">
    <property type="term" value="C:protein phosphatase type 2A complex"/>
    <property type="evidence" value="ECO:0007669"/>
    <property type="project" value="InterPro"/>
</dbReference>
<keyword evidence="9 12" id="KW-0482">Metalloprotease</keyword>
<sequence length="992" mass="112396">MDDQACTSFEVGSEEEIQWRFSQIRGHIDVDDAPTESEIISCVQFSEDGEFLAMGDKGGRVLIFQRDQSGKYVNGIRSSEYNTYITFQSHEPEFDYLKSLEIEEKINQIKWLKKKNHANFIISTNDKTVKLWKISERERKVADGYWNLRNDDGSMKDRLADGLQLPKLVPMELIVEASPRRVYANAHTYHINSISVNSDQETFISSDDLRINLWHHEITSQSYNVVDIKPANMEELTEVITASEFHPSHCHYFVYSSSKGSIRLCDMRDRALCDNHSKIFEEAEDPTARSFFSEIISSVSDVKFSHNGRYLLTRDYLTVKVWDINMEREPLETYYVHDYLRSKLCTLYENDSIFDKFECAWSGDDKHILTGSYNNFFRTFTRGTEAESTYEASVECKQRSITQGRRKVGSGKKRKEDISADSLDFNKKILHAAWHPTDNVIALATPKGISSNWFLASVVNHHRITLSESVFLLTLCASVALCASEYRVKKASRASLNRLKRLINEKTEQQHSDEKKLIGVLDDSPLLVRDPTAQRHHDELAVNNLDEYFQGDVELSETQVEILEKEIVESAEDSKARRRRKVGKAPLYKRWDRTRPISYDFASSVPYSTRIKIRQAIQLWERKTCVRFQESGPNVDRLEFFDGGGCSSFVGRTGGTQGISISTPGCDVVGIISHEIGHALGIFHEQARPDQSSHITVNYRNIPIGRWNNFYPVSLSQADVFGLPYDAGSVMHYGAYGFATDPYTPTITTTDKNLQSTIGQRAGPSFLDFAAINIAYGCNQHCGYLPCRHNGYPNPNNCSECLCPDGFSGSICQYVQYTSCGAHIAVSQDSVSIYSPNHPYQFDSNSECVWLLEAPPGGKVFLEFEDVFQFGCEDTCDKSFVEVKTGPDFRVTGYRFCCSTRPTKRFQTLGNEMLVLFKGNRERSRGFKARVWSDVLSTSVAVSHGVSGKEVAVKSVADAGNGSARESVSKRIANEKKNAHATSWFVLQERTF</sequence>
<proteinExistence type="inferred from homology"/>
<dbReference type="PANTHER" id="PTHR11871">
    <property type="entry name" value="PROTEIN PHOSPHATASE PP2A REGULATORY SUBUNIT B"/>
    <property type="match status" value="1"/>
</dbReference>
<comment type="similarity">
    <text evidence="1">Belongs to the phosphatase 2A regulatory subunit B family.</text>
</comment>
<keyword evidence="7 12" id="KW-0378">Hydrolase</keyword>
<feature type="binding site" evidence="12">
    <location>
        <position position="674"/>
    </location>
    <ligand>
        <name>Zn(2+)</name>
        <dbReference type="ChEBI" id="CHEBI:29105"/>
        <note>catalytic</note>
    </ligand>
</feature>
<evidence type="ECO:0000313" key="16">
    <source>
        <dbReference type="Proteomes" id="UP001175271"/>
    </source>
</evidence>
<reference evidence="15" key="1">
    <citation type="submission" date="2023-06" db="EMBL/GenBank/DDBJ databases">
        <title>Genomic analysis of the entomopathogenic nematode Steinernema hermaphroditum.</title>
        <authorList>
            <person name="Schwarz E.M."/>
            <person name="Heppert J.K."/>
            <person name="Baniya A."/>
            <person name="Schwartz H.T."/>
            <person name="Tan C.-H."/>
            <person name="Antoshechkin I."/>
            <person name="Sternberg P.W."/>
            <person name="Goodrich-Blair H."/>
            <person name="Dillman A.R."/>
        </authorList>
    </citation>
    <scope>NUCLEOTIDE SEQUENCE</scope>
    <source>
        <strain evidence="15">PS9179</strain>
        <tissue evidence="15">Whole animal</tissue>
    </source>
</reference>
<feature type="active site" evidence="12">
    <location>
        <position position="675"/>
    </location>
</feature>
<dbReference type="PROSITE" id="PS01025">
    <property type="entry name" value="PR55_2"/>
    <property type="match status" value="1"/>
</dbReference>
<evidence type="ECO:0000256" key="7">
    <source>
        <dbReference type="ARBA" id="ARBA00022801"/>
    </source>
</evidence>
<dbReference type="PROSITE" id="PS01186">
    <property type="entry name" value="EGF_2"/>
    <property type="match status" value="1"/>
</dbReference>
<dbReference type="Pfam" id="PF00431">
    <property type="entry name" value="CUB"/>
    <property type="match status" value="1"/>
</dbReference>
<keyword evidence="2" id="KW-0245">EGF-like domain</keyword>
<dbReference type="InterPro" id="IPR024079">
    <property type="entry name" value="MetalloPept_cat_dom_sf"/>
</dbReference>
<dbReference type="InterPro" id="IPR036322">
    <property type="entry name" value="WD40_repeat_dom_sf"/>
</dbReference>
<dbReference type="AlphaFoldDB" id="A0AA39H0D1"/>
<dbReference type="SUPFAM" id="SSF49854">
    <property type="entry name" value="Spermadhesin, CUB domain"/>
    <property type="match status" value="1"/>
</dbReference>
<evidence type="ECO:0000256" key="4">
    <source>
        <dbReference type="ARBA" id="ARBA00022670"/>
    </source>
</evidence>
<accession>A0AA39H0D1</accession>
<dbReference type="InterPro" id="IPR035914">
    <property type="entry name" value="Sperma_CUB_dom_sf"/>
</dbReference>
<dbReference type="PRINTS" id="PR00600">
    <property type="entry name" value="PP2APR55"/>
</dbReference>
<dbReference type="InterPro" id="IPR018067">
    <property type="entry name" value="PP2A_PR55_CS"/>
</dbReference>
<dbReference type="GO" id="GO:0004222">
    <property type="term" value="F:metalloendopeptidase activity"/>
    <property type="evidence" value="ECO:0007669"/>
    <property type="project" value="UniProtKB-UniRule"/>
</dbReference>
<keyword evidence="3" id="KW-0853">WD repeat</keyword>
<dbReference type="GO" id="GO:0019888">
    <property type="term" value="F:protein phosphatase regulator activity"/>
    <property type="evidence" value="ECO:0007669"/>
    <property type="project" value="InterPro"/>
</dbReference>
<dbReference type="InterPro" id="IPR034035">
    <property type="entry name" value="Astacin-like_dom"/>
</dbReference>
<evidence type="ECO:0000256" key="11">
    <source>
        <dbReference type="PROSITE-ProRule" id="PRU00059"/>
    </source>
</evidence>
<dbReference type="Gene3D" id="3.40.390.10">
    <property type="entry name" value="Collagenase (Catalytic Domain)"/>
    <property type="match status" value="1"/>
</dbReference>
<evidence type="ECO:0000256" key="3">
    <source>
        <dbReference type="ARBA" id="ARBA00022574"/>
    </source>
</evidence>
<gene>
    <name evidence="15" type="ORF">QR680_001898</name>
</gene>
<dbReference type="SUPFAM" id="SSF50978">
    <property type="entry name" value="WD40 repeat-like"/>
    <property type="match status" value="1"/>
</dbReference>
<evidence type="ECO:0000256" key="6">
    <source>
        <dbReference type="ARBA" id="ARBA00022737"/>
    </source>
</evidence>
<dbReference type="SMART" id="SM00042">
    <property type="entry name" value="CUB"/>
    <property type="match status" value="1"/>
</dbReference>
<keyword evidence="16" id="KW-1185">Reference proteome</keyword>
<dbReference type="InterPro" id="IPR001506">
    <property type="entry name" value="Peptidase_M12A"/>
</dbReference>
<evidence type="ECO:0000256" key="8">
    <source>
        <dbReference type="ARBA" id="ARBA00022833"/>
    </source>
</evidence>
<feature type="binding site" evidence="12">
    <location>
        <position position="684"/>
    </location>
    <ligand>
        <name>Zn(2+)</name>
        <dbReference type="ChEBI" id="CHEBI:29105"/>
        <note>catalytic</note>
    </ligand>
</feature>
<dbReference type="PROSITE" id="PS01024">
    <property type="entry name" value="PR55_1"/>
    <property type="match status" value="1"/>
</dbReference>
<evidence type="ECO:0000256" key="10">
    <source>
        <dbReference type="ARBA" id="ARBA00023157"/>
    </source>
</evidence>
<dbReference type="Pfam" id="PF01400">
    <property type="entry name" value="Astacin"/>
    <property type="match status" value="1"/>
</dbReference>
<feature type="domain" description="CUB" evidence="13">
    <location>
        <begin position="820"/>
        <end position="934"/>
    </location>
</feature>
<comment type="caution">
    <text evidence="11">Lacks conserved residue(s) required for the propagation of feature annotation.</text>
</comment>